<gene>
    <name evidence="7" type="ORF">DOTSEDRAFT_167204</name>
</gene>
<dbReference type="STRING" id="675120.N1Q015"/>
<evidence type="ECO:0000256" key="5">
    <source>
        <dbReference type="ARBA" id="ARBA00023136"/>
    </source>
</evidence>
<dbReference type="Pfam" id="PF06609">
    <property type="entry name" value="TRI12"/>
    <property type="match status" value="1"/>
</dbReference>
<keyword evidence="2" id="KW-0813">Transport</keyword>
<dbReference type="PANTHER" id="PTHR23501">
    <property type="entry name" value="MAJOR FACILITATOR SUPERFAMILY"/>
    <property type="match status" value="1"/>
</dbReference>
<feature type="transmembrane region" description="Helical" evidence="6">
    <location>
        <begin position="179"/>
        <end position="199"/>
    </location>
</feature>
<dbReference type="InterPro" id="IPR010573">
    <property type="entry name" value="MFS_Str1/Tri12-like"/>
</dbReference>
<proteinExistence type="predicted"/>
<dbReference type="InterPro" id="IPR036259">
    <property type="entry name" value="MFS_trans_sf"/>
</dbReference>
<feature type="transmembrane region" description="Helical" evidence="6">
    <location>
        <begin position="252"/>
        <end position="273"/>
    </location>
</feature>
<dbReference type="SUPFAM" id="SSF103473">
    <property type="entry name" value="MFS general substrate transporter"/>
    <property type="match status" value="1"/>
</dbReference>
<feature type="transmembrane region" description="Helical" evidence="6">
    <location>
        <begin position="421"/>
        <end position="441"/>
    </location>
</feature>
<evidence type="ECO:0000256" key="3">
    <source>
        <dbReference type="ARBA" id="ARBA00022692"/>
    </source>
</evidence>
<dbReference type="Proteomes" id="UP000016933">
    <property type="component" value="Unassembled WGS sequence"/>
</dbReference>
<feature type="transmembrane region" description="Helical" evidence="6">
    <location>
        <begin position="145"/>
        <end position="167"/>
    </location>
</feature>
<feature type="transmembrane region" description="Helical" evidence="6">
    <location>
        <begin position="119"/>
        <end position="139"/>
    </location>
</feature>
<evidence type="ECO:0000313" key="7">
    <source>
        <dbReference type="EMBL" id="EME47819.1"/>
    </source>
</evidence>
<dbReference type="PANTHER" id="PTHR23501:SF195">
    <property type="entry name" value="PEP5"/>
    <property type="match status" value="1"/>
</dbReference>
<protein>
    <recommendedName>
        <fullName evidence="9">Major facilitator superfamily (MFS) profile domain-containing protein</fullName>
    </recommendedName>
</protein>
<keyword evidence="4 6" id="KW-1133">Transmembrane helix</keyword>
<dbReference type="AlphaFoldDB" id="N1Q015"/>
<reference evidence="7 8" key="2">
    <citation type="journal article" date="2012" name="PLoS Pathog.">
        <title>Diverse lifestyles and strategies of plant pathogenesis encoded in the genomes of eighteen Dothideomycetes fungi.</title>
        <authorList>
            <person name="Ohm R.A."/>
            <person name="Feau N."/>
            <person name="Henrissat B."/>
            <person name="Schoch C.L."/>
            <person name="Horwitz B.A."/>
            <person name="Barry K.W."/>
            <person name="Condon B.J."/>
            <person name="Copeland A.C."/>
            <person name="Dhillon B."/>
            <person name="Glaser F."/>
            <person name="Hesse C.N."/>
            <person name="Kosti I."/>
            <person name="LaButti K."/>
            <person name="Lindquist E.A."/>
            <person name="Lucas S."/>
            <person name="Salamov A.A."/>
            <person name="Bradshaw R.E."/>
            <person name="Ciuffetti L."/>
            <person name="Hamelin R.C."/>
            <person name="Kema G.H.J."/>
            <person name="Lawrence C."/>
            <person name="Scott J.A."/>
            <person name="Spatafora J.W."/>
            <person name="Turgeon B.G."/>
            <person name="de Wit P.J.G.M."/>
            <person name="Zhong S."/>
            <person name="Goodwin S.B."/>
            <person name="Grigoriev I.V."/>
        </authorList>
    </citation>
    <scope>NUCLEOTIDE SEQUENCE [LARGE SCALE GENOMIC DNA]</scope>
    <source>
        <strain evidence="8">NZE10 / CBS 128990</strain>
    </source>
</reference>
<evidence type="ECO:0000256" key="4">
    <source>
        <dbReference type="ARBA" id="ARBA00022989"/>
    </source>
</evidence>
<dbReference type="EMBL" id="KB446536">
    <property type="protein sequence ID" value="EME47819.1"/>
    <property type="molecule type" value="Genomic_DNA"/>
</dbReference>
<sequence length="588" mass="63324">MDTTFTEPAGHGVASENFKGSLEKGANATATPPTKESHDLGRPEAIVTLKTWIVCVILSIGYGLSFWAVPVVSAIGSEVCADLGDPTAYSWYVPAWTIAITISFTWFGPLTDWLGRRWFIVGGNFVTFIGHITVATAKYNKTNGAQQITAGMVIIGFGGANCQMAAFSLPELLPNKWRHIGVVFADLVVYITVIVAPVTARYGYQSGSWEWNFWSMAILQFLSFLGLVLMYFPPSRPTGEPLSRVIKELDYLGMFLFAAGAVPVLVGIVYAGSYGSNDAHVVAPLVVGFVFVILFACWEHFAPKAGKLKYPITPTHIFTSSNGRDFLAPAIALGVVNMFYYSSSILWPTMITKFYTNGGTDWQYGVVLSLPQGLAILTGATGLTLFGSKIKNWQWQLTGSSFVMVLFGSLLGLVTPDNKGTMIAFLFLSQAGFGWAIYLAIAITQMGVEHKDLGIAGGISGTFRYAAGAIGTTIYSTVLSKELASETAKRVPKAVLAAGLPQNQLSQLMAVVSTTELSSYPAAIVAAATAAVNEAYCHAIFVVTMVSMAFGVVGLIACACCKDVDHKMTNRIEVHLENDRLADRHKPH</sequence>
<feature type="transmembrane region" description="Helical" evidence="6">
    <location>
        <begin position="397"/>
        <end position="415"/>
    </location>
</feature>
<dbReference type="OMA" id="FGRRWFI"/>
<evidence type="ECO:0000313" key="8">
    <source>
        <dbReference type="Proteomes" id="UP000016933"/>
    </source>
</evidence>
<organism evidence="7 8">
    <name type="scientific">Dothistroma septosporum (strain NZE10 / CBS 128990)</name>
    <name type="common">Red band needle blight fungus</name>
    <name type="synonym">Mycosphaerella pini</name>
    <dbReference type="NCBI Taxonomy" id="675120"/>
    <lineage>
        <taxon>Eukaryota</taxon>
        <taxon>Fungi</taxon>
        <taxon>Dikarya</taxon>
        <taxon>Ascomycota</taxon>
        <taxon>Pezizomycotina</taxon>
        <taxon>Dothideomycetes</taxon>
        <taxon>Dothideomycetidae</taxon>
        <taxon>Mycosphaerellales</taxon>
        <taxon>Mycosphaerellaceae</taxon>
        <taxon>Dothistroma</taxon>
    </lineage>
</organism>
<dbReference type="eggNOG" id="KOG0254">
    <property type="taxonomic scope" value="Eukaryota"/>
</dbReference>
<dbReference type="OrthoDB" id="4161376at2759"/>
<evidence type="ECO:0000256" key="2">
    <source>
        <dbReference type="ARBA" id="ARBA00022448"/>
    </source>
</evidence>
<feature type="transmembrane region" description="Helical" evidence="6">
    <location>
        <begin position="362"/>
        <end position="385"/>
    </location>
</feature>
<feature type="transmembrane region" description="Helical" evidence="6">
    <location>
        <begin position="89"/>
        <end position="107"/>
    </location>
</feature>
<feature type="transmembrane region" description="Helical" evidence="6">
    <location>
        <begin position="211"/>
        <end position="232"/>
    </location>
</feature>
<dbReference type="GO" id="GO:0005886">
    <property type="term" value="C:plasma membrane"/>
    <property type="evidence" value="ECO:0007669"/>
    <property type="project" value="TreeGrafter"/>
</dbReference>
<evidence type="ECO:0000256" key="1">
    <source>
        <dbReference type="ARBA" id="ARBA00004141"/>
    </source>
</evidence>
<keyword evidence="8" id="KW-1185">Reference proteome</keyword>
<feature type="transmembrane region" description="Helical" evidence="6">
    <location>
        <begin position="326"/>
        <end position="342"/>
    </location>
</feature>
<feature type="transmembrane region" description="Helical" evidence="6">
    <location>
        <begin position="51"/>
        <end position="69"/>
    </location>
</feature>
<keyword evidence="3 6" id="KW-0812">Transmembrane</keyword>
<dbReference type="GO" id="GO:0022857">
    <property type="term" value="F:transmembrane transporter activity"/>
    <property type="evidence" value="ECO:0007669"/>
    <property type="project" value="InterPro"/>
</dbReference>
<keyword evidence="5 6" id="KW-0472">Membrane</keyword>
<feature type="transmembrane region" description="Helical" evidence="6">
    <location>
        <begin position="539"/>
        <end position="561"/>
    </location>
</feature>
<dbReference type="Gene3D" id="1.20.1250.20">
    <property type="entry name" value="MFS general substrate transporter like domains"/>
    <property type="match status" value="2"/>
</dbReference>
<reference evidence="8" key="1">
    <citation type="journal article" date="2012" name="PLoS Genet.">
        <title>The genomes of the fungal plant pathogens Cladosporium fulvum and Dothistroma septosporum reveal adaptation to different hosts and lifestyles but also signatures of common ancestry.</title>
        <authorList>
            <person name="de Wit P.J.G.M."/>
            <person name="van der Burgt A."/>
            <person name="Oekmen B."/>
            <person name="Stergiopoulos I."/>
            <person name="Abd-Elsalam K.A."/>
            <person name="Aerts A.L."/>
            <person name="Bahkali A.H."/>
            <person name="Beenen H.G."/>
            <person name="Chettri P."/>
            <person name="Cox M.P."/>
            <person name="Datema E."/>
            <person name="de Vries R.P."/>
            <person name="Dhillon B."/>
            <person name="Ganley A.R."/>
            <person name="Griffiths S.A."/>
            <person name="Guo Y."/>
            <person name="Hamelin R.C."/>
            <person name="Henrissat B."/>
            <person name="Kabir M.S."/>
            <person name="Jashni M.K."/>
            <person name="Kema G."/>
            <person name="Klaubauf S."/>
            <person name="Lapidus A."/>
            <person name="Levasseur A."/>
            <person name="Lindquist E."/>
            <person name="Mehrabi R."/>
            <person name="Ohm R.A."/>
            <person name="Owen T.J."/>
            <person name="Salamov A."/>
            <person name="Schwelm A."/>
            <person name="Schijlen E."/>
            <person name="Sun H."/>
            <person name="van den Burg H.A."/>
            <person name="van Ham R.C.H.J."/>
            <person name="Zhang S."/>
            <person name="Goodwin S.B."/>
            <person name="Grigoriev I.V."/>
            <person name="Collemare J."/>
            <person name="Bradshaw R.E."/>
        </authorList>
    </citation>
    <scope>NUCLEOTIDE SEQUENCE [LARGE SCALE GENOMIC DNA]</scope>
    <source>
        <strain evidence="8">NZE10 / CBS 128990</strain>
    </source>
</reference>
<evidence type="ECO:0000256" key="6">
    <source>
        <dbReference type="SAM" id="Phobius"/>
    </source>
</evidence>
<name>N1Q015_DOTSN</name>
<dbReference type="HOGENOM" id="CLU_000960_25_2_1"/>
<comment type="subcellular location">
    <subcellularLocation>
        <location evidence="1">Membrane</location>
        <topology evidence="1">Multi-pass membrane protein</topology>
    </subcellularLocation>
</comment>
<evidence type="ECO:0008006" key="9">
    <source>
        <dbReference type="Google" id="ProtNLM"/>
    </source>
</evidence>
<feature type="transmembrane region" description="Helical" evidence="6">
    <location>
        <begin position="279"/>
        <end position="298"/>
    </location>
</feature>
<accession>N1Q015</accession>